<comment type="similarity">
    <text evidence="1">Belongs to the 'phage' integrase family.</text>
</comment>
<dbReference type="InterPro" id="IPR025269">
    <property type="entry name" value="SAM-like_dom"/>
</dbReference>
<comment type="caution">
    <text evidence="5">The sequence shown here is derived from an EMBL/GenBank/DDBJ whole genome shotgun (WGS) entry which is preliminary data.</text>
</comment>
<evidence type="ECO:0000256" key="2">
    <source>
        <dbReference type="ARBA" id="ARBA00023125"/>
    </source>
</evidence>
<evidence type="ECO:0000313" key="5">
    <source>
        <dbReference type="EMBL" id="GAA3782429.1"/>
    </source>
</evidence>
<dbReference type="Gene3D" id="1.10.150.130">
    <property type="match status" value="1"/>
</dbReference>
<accession>A0ABP7H5U2</accession>
<dbReference type="InterPro" id="IPR002104">
    <property type="entry name" value="Integrase_catalytic"/>
</dbReference>
<evidence type="ECO:0000256" key="3">
    <source>
        <dbReference type="ARBA" id="ARBA00023172"/>
    </source>
</evidence>
<dbReference type="CDD" id="cd01185">
    <property type="entry name" value="INTN1_C_like"/>
    <property type="match status" value="1"/>
</dbReference>
<dbReference type="PANTHER" id="PTHR30349:SF64">
    <property type="entry name" value="PROPHAGE INTEGRASE INTD-RELATED"/>
    <property type="match status" value="1"/>
</dbReference>
<name>A0ABP7H5U2_9FLAO</name>
<organism evidence="5 6">
    <name type="scientific">Flavobacterium ginsengiterrae</name>
    <dbReference type="NCBI Taxonomy" id="871695"/>
    <lineage>
        <taxon>Bacteria</taxon>
        <taxon>Pseudomonadati</taxon>
        <taxon>Bacteroidota</taxon>
        <taxon>Flavobacteriia</taxon>
        <taxon>Flavobacteriales</taxon>
        <taxon>Flavobacteriaceae</taxon>
        <taxon>Flavobacterium</taxon>
    </lineage>
</organism>
<dbReference type="PROSITE" id="PS51898">
    <property type="entry name" value="TYR_RECOMBINASE"/>
    <property type="match status" value="1"/>
</dbReference>
<dbReference type="SUPFAM" id="SSF56349">
    <property type="entry name" value="DNA breaking-rejoining enzymes"/>
    <property type="match status" value="1"/>
</dbReference>
<gene>
    <name evidence="5" type="ORF">GCM10022423_43810</name>
</gene>
<dbReference type="Pfam" id="PF17293">
    <property type="entry name" value="Arm-DNA-bind_5"/>
    <property type="match status" value="1"/>
</dbReference>
<dbReference type="Pfam" id="PF13102">
    <property type="entry name" value="Phage_int_SAM_5"/>
    <property type="match status" value="1"/>
</dbReference>
<keyword evidence="3" id="KW-0233">DNA recombination</keyword>
<dbReference type="Pfam" id="PF00589">
    <property type="entry name" value="Phage_integrase"/>
    <property type="match status" value="1"/>
</dbReference>
<reference evidence="6" key="1">
    <citation type="journal article" date="2019" name="Int. J. Syst. Evol. Microbiol.">
        <title>The Global Catalogue of Microorganisms (GCM) 10K type strain sequencing project: providing services to taxonomists for standard genome sequencing and annotation.</title>
        <authorList>
            <consortium name="The Broad Institute Genomics Platform"/>
            <consortium name="The Broad Institute Genome Sequencing Center for Infectious Disease"/>
            <person name="Wu L."/>
            <person name="Ma J."/>
        </authorList>
    </citation>
    <scope>NUCLEOTIDE SEQUENCE [LARGE SCALE GENOMIC DNA]</scope>
    <source>
        <strain evidence="6">JCM 17337</strain>
    </source>
</reference>
<dbReference type="RefSeq" id="WP_345146932.1">
    <property type="nucleotide sequence ID" value="NZ_BAABDU010000010.1"/>
</dbReference>
<dbReference type="InterPro" id="IPR011010">
    <property type="entry name" value="DNA_brk_join_enz"/>
</dbReference>
<dbReference type="EMBL" id="BAABDU010000010">
    <property type="protein sequence ID" value="GAA3782429.1"/>
    <property type="molecule type" value="Genomic_DNA"/>
</dbReference>
<dbReference type="InterPro" id="IPR013762">
    <property type="entry name" value="Integrase-like_cat_sf"/>
</dbReference>
<evidence type="ECO:0000259" key="4">
    <source>
        <dbReference type="PROSITE" id="PS51898"/>
    </source>
</evidence>
<keyword evidence="6" id="KW-1185">Reference proteome</keyword>
<sequence length="436" mass="50619">MLESSFGLVFFLKTTSNDKKIKTVYFRITIDGIPKESSTKRKWDPARWDQKMERAVGSKEDAKSLNFFLDSLTLKINEIKTEMMYSGKSITAEKVMDQVLGRTAPKIKVLEEFQKHNDEMQALLGRGYAEGTLDRFTITKNHLTSFIKFKFKKDDYEFEDLSLEFVKDFEFYLRTVRNCSNNTTLKYIANFKKIVIRAIDKELLAKDPFKNFKSRKTKLVKKPLTTQELYELERHYFTTDRLNVVRDVFVFQCYTGLAYIDAYQLKRTDIKDGIDGNLWIMSERQKTNSTTNIPLLPQALNIIEKYKDHPLCVQRGTVLPVSSNQKMNEYLKEVAHLCGFPFTLNTHMARRTFGSTVTLNNNVPIHVVKELLGHASVKQTEAYAITEQASIGREMSLLNKKLNKKKPKISESDIAVLQRLEKEIEAIKKKYDVPLY</sequence>
<dbReference type="PANTHER" id="PTHR30349">
    <property type="entry name" value="PHAGE INTEGRASE-RELATED"/>
    <property type="match status" value="1"/>
</dbReference>
<proteinExistence type="inferred from homology"/>
<dbReference type="InterPro" id="IPR010998">
    <property type="entry name" value="Integrase_recombinase_N"/>
</dbReference>
<dbReference type="Proteomes" id="UP001500748">
    <property type="component" value="Unassembled WGS sequence"/>
</dbReference>
<dbReference type="InterPro" id="IPR050090">
    <property type="entry name" value="Tyrosine_recombinase_XerCD"/>
</dbReference>
<evidence type="ECO:0000256" key="1">
    <source>
        <dbReference type="ARBA" id="ARBA00008857"/>
    </source>
</evidence>
<protein>
    <submittedName>
        <fullName evidence="5">Site-specific integrase</fullName>
    </submittedName>
</protein>
<dbReference type="Gene3D" id="1.10.443.10">
    <property type="entry name" value="Intergrase catalytic core"/>
    <property type="match status" value="1"/>
</dbReference>
<dbReference type="InterPro" id="IPR035386">
    <property type="entry name" value="Arm-DNA-bind_5"/>
</dbReference>
<keyword evidence="2" id="KW-0238">DNA-binding</keyword>
<feature type="domain" description="Tyr recombinase" evidence="4">
    <location>
        <begin position="219"/>
        <end position="399"/>
    </location>
</feature>
<evidence type="ECO:0000313" key="6">
    <source>
        <dbReference type="Proteomes" id="UP001500748"/>
    </source>
</evidence>